<dbReference type="STRING" id="701091.M2V0N0"/>
<feature type="transmembrane region" description="Helical" evidence="11">
    <location>
        <begin position="448"/>
        <end position="471"/>
    </location>
</feature>
<keyword evidence="14" id="KW-1185">Reference proteome</keyword>
<dbReference type="GO" id="GO:0048288">
    <property type="term" value="P:nuclear membrane fusion involved in karyogamy"/>
    <property type="evidence" value="ECO:0007669"/>
    <property type="project" value="UniProtKB-UniRule"/>
</dbReference>
<evidence type="ECO:0000313" key="14">
    <source>
        <dbReference type="Proteomes" id="UP000016936"/>
    </source>
</evidence>
<evidence type="ECO:0000256" key="9">
    <source>
        <dbReference type="ARBA" id="ARBA00023180"/>
    </source>
</evidence>
<organism evidence="13 14">
    <name type="scientific">Cochliobolus heterostrophus (strain C5 / ATCC 48332 / race O)</name>
    <name type="common">Southern corn leaf blight fungus</name>
    <name type="synonym">Bipolaris maydis</name>
    <dbReference type="NCBI Taxonomy" id="701091"/>
    <lineage>
        <taxon>Eukaryota</taxon>
        <taxon>Fungi</taxon>
        <taxon>Dikarya</taxon>
        <taxon>Ascomycota</taxon>
        <taxon>Pezizomycotina</taxon>
        <taxon>Dothideomycetes</taxon>
        <taxon>Pleosporomycetidae</taxon>
        <taxon>Pleosporales</taxon>
        <taxon>Pleosporineae</taxon>
        <taxon>Pleosporaceae</taxon>
        <taxon>Bipolaris</taxon>
    </lineage>
</organism>
<dbReference type="GO" id="GO:0031965">
    <property type="term" value="C:nuclear membrane"/>
    <property type="evidence" value="ECO:0007669"/>
    <property type="project" value="UniProtKB-SubCell"/>
</dbReference>
<keyword evidence="3 11" id="KW-0415">Karyogamy</keyword>
<dbReference type="InterPro" id="IPR007292">
    <property type="entry name" value="Nuclear_fusion_Kar5"/>
</dbReference>
<dbReference type="GO" id="GO:0005789">
    <property type="term" value="C:endoplasmic reticulum membrane"/>
    <property type="evidence" value="ECO:0007669"/>
    <property type="project" value="UniProtKB-SubCell"/>
</dbReference>
<evidence type="ECO:0000256" key="2">
    <source>
        <dbReference type="ARBA" id="ARBA00010473"/>
    </source>
</evidence>
<keyword evidence="4 11" id="KW-0812">Transmembrane</keyword>
<dbReference type="OrthoDB" id="5311848at2759"/>
<accession>M2V0N0</accession>
<dbReference type="PANTHER" id="PTHR28012:SF1">
    <property type="entry name" value="NUCLEAR FUSION PROTEIN KAR5"/>
    <property type="match status" value="1"/>
</dbReference>
<sequence length="576" mass="64404">MTTQQQNQFLNLWGRVTFAKLLVLGISFLPKALAYYHSPLADAAPTINVNSLFQHTTSRNQKVITQAIGIVSSMQNAPTCTQMAASHLMNECKLLEHAPEFTKSRPEAYLDKVKIEYAAKLAVCELLSAQPVNSVAPPYCDILVPAAKHCDKGGSWWHAQPAMVSEDKQCYPDFKEYQYMQCLKSLQSTPQYWTSFSNARQNAIVMCQASRDAIERENHLEVFKNLTKVIGGVTENMHKTTAEYEFLIREQRRYAEEVQNSHQELREDIQAVRTTAVATVEAIDEKFHTFMESSISTLIAALANSQSKEIDEIHERMQAFSQDLVLESSQLAKYFTDQLQQYHEGALSSLQSNHEAQVRSYEVLSNHMGVTQDTINKTNQAADRSLSKVDSIAQRLDIFESQTKYIAEGFAFLSSMPALVKSLVHRVVATAGTIFTFFVLFKLNMRLAIYAVGACSWAFLFYASGVLHWLASPSSHTDDAEAFNPLDILDNMSSWQKVAGALLILWLSAYPTCLLNIYLGTFVTTALQRLAGLIWLDEYSNEGGTGYLPSIEIPAPVANVTPKGSTGGTWRSHWQG</sequence>
<dbReference type="HOGENOM" id="CLU_473268_0_0_1"/>
<keyword evidence="7 11" id="KW-1133">Transmembrane helix</keyword>
<proteinExistence type="inferred from homology"/>
<reference evidence="13 14" key="1">
    <citation type="journal article" date="2012" name="PLoS Pathog.">
        <title>Diverse lifestyles and strategies of plant pathogenesis encoded in the genomes of eighteen Dothideomycetes fungi.</title>
        <authorList>
            <person name="Ohm R.A."/>
            <person name="Feau N."/>
            <person name="Henrissat B."/>
            <person name="Schoch C.L."/>
            <person name="Horwitz B.A."/>
            <person name="Barry K.W."/>
            <person name="Condon B.J."/>
            <person name="Copeland A.C."/>
            <person name="Dhillon B."/>
            <person name="Glaser F."/>
            <person name="Hesse C.N."/>
            <person name="Kosti I."/>
            <person name="LaButti K."/>
            <person name="Lindquist E.A."/>
            <person name="Lucas S."/>
            <person name="Salamov A.A."/>
            <person name="Bradshaw R.E."/>
            <person name="Ciuffetti L."/>
            <person name="Hamelin R.C."/>
            <person name="Kema G.H.J."/>
            <person name="Lawrence C."/>
            <person name="Scott J.A."/>
            <person name="Spatafora J.W."/>
            <person name="Turgeon B.G."/>
            <person name="de Wit P.J.G.M."/>
            <person name="Zhong S."/>
            <person name="Goodwin S.B."/>
            <person name="Grigoriev I.V."/>
        </authorList>
    </citation>
    <scope>NUCLEOTIDE SEQUENCE [LARGE SCALE GENOMIC DNA]</scope>
    <source>
        <strain evidence="14">C5 / ATCC 48332 / race O</strain>
    </source>
</reference>
<keyword evidence="10 11" id="KW-0539">Nucleus</keyword>
<comment type="function">
    <text evidence="1 11">Required for nuclear membrane fusion during karyogamy.</text>
</comment>
<evidence type="ECO:0000256" key="8">
    <source>
        <dbReference type="ARBA" id="ARBA00023136"/>
    </source>
</evidence>
<reference evidence="14" key="2">
    <citation type="journal article" date="2013" name="PLoS Genet.">
        <title>Comparative genome structure, secondary metabolite, and effector coding capacity across Cochliobolus pathogens.</title>
        <authorList>
            <person name="Condon B.J."/>
            <person name="Leng Y."/>
            <person name="Wu D."/>
            <person name="Bushley K.E."/>
            <person name="Ohm R.A."/>
            <person name="Otillar R."/>
            <person name="Martin J."/>
            <person name="Schackwitz W."/>
            <person name="Grimwood J."/>
            <person name="MohdZainudin N."/>
            <person name="Xue C."/>
            <person name="Wang R."/>
            <person name="Manning V.A."/>
            <person name="Dhillon B."/>
            <person name="Tu Z.J."/>
            <person name="Steffenson B.J."/>
            <person name="Salamov A."/>
            <person name="Sun H."/>
            <person name="Lowry S."/>
            <person name="LaButti K."/>
            <person name="Han J."/>
            <person name="Copeland A."/>
            <person name="Lindquist E."/>
            <person name="Barry K."/>
            <person name="Schmutz J."/>
            <person name="Baker S.E."/>
            <person name="Ciuffetti L.M."/>
            <person name="Grigoriev I.V."/>
            <person name="Zhong S."/>
            <person name="Turgeon B.G."/>
        </authorList>
    </citation>
    <scope>NUCLEOTIDE SEQUENCE [LARGE SCALE GENOMIC DNA]</scope>
    <source>
        <strain evidence="14">C5 / ATCC 48332 / race O</strain>
    </source>
</reference>
<keyword evidence="12" id="KW-0175">Coiled coil</keyword>
<evidence type="ECO:0000256" key="4">
    <source>
        <dbReference type="ARBA" id="ARBA00022692"/>
    </source>
</evidence>
<feature type="transmembrane region" description="Helical" evidence="11">
    <location>
        <begin position="423"/>
        <end position="441"/>
    </location>
</feature>
<feature type="coiled-coil region" evidence="12">
    <location>
        <begin position="248"/>
        <end position="275"/>
    </location>
</feature>
<protein>
    <recommendedName>
        <fullName evidence="15">Nuclear fusion protein KAR5</fullName>
    </recommendedName>
</protein>
<evidence type="ECO:0000256" key="10">
    <source>
        <dbReference type="ARBA" id="ARBA00023242"/>
    </source>
</evidence>
<dbReference type="AlphaFoldDB" id="M2V0N0"/>
<dbReference type="GO" id="GO:0000742">
    <property type="term" value="P:karyogamy involved in conjugation with cellular fusion"/>
    <property type="evidence" value="ECO:0007669"/>
    <property type="project" value="UniProtKB-UniRule"/>
</dbReference>
<evidence type="ECO:0000256" key="11">
    <source>
        <dbReference type="RuleBase" id="RU368082"/>
    </source>
</evidence>
<evidence type="ECO:0000313" key="13">
    <source>
        <dbReference type="EMBL" id="EMD93603.1"/>
    </source>
</evidence>
<evidence type="ECO:0000256" key="12">
    <source>
        <dbReference type="SAM" id="Coils"/>
    </source>
</evidence>
<comment type="subcellular location">
    <subcellularLocation>
        <location evidence="11">Endoplasmic reticulum membrane</location>
    </subcellularLocation>
    <subcellularLocation>
        <location evidence="11">Nucleus membrane</location>
    </subcellularLocation>
</comment>
<dbReference type="PANTHER" id="PTHR28012">
    <property type="entry name" value="NUCLEAR FUSION PROTEIN KAR5"/>
    <property type="match status" value="1"/>
</dbReference>
<keyword evidence="5 11" id="KW-0732">Signal</keyword>
<comment type="similarity">
    <text evidence="2 11">Belongs to the KAR5 family.</text>
</comment>
<evidence type="ECO:0000256" key="6">
    <source>
        <dbReference type="ARBA" id="ARBA00022824"/>
    </source>
</evidence>
<feature type="transmembrane region" description="Helical" evidence="11">
    <location>
        <begin position="498"/>
        <end position="519"/>
    </location>
</feature>
<keyword evidence="6 11" id="KW-0256">Endoplasmic reticulum</keyword>
<dbReference type="OMA" id="QSTPQYW"/>
<evidence type="ECO:0000256" key="3">
    <source>
        <dbReference type="ARBA" id="ARBA00022459"/>
    </source>
</evidence>
<dbReference type="Proteomes" id="UP000016936">
    <property type="component" value="Unassembled WGS sequence"/>
</dbReference>
<keyword evidence="9" id="KW-0325">Glycoprotein</keyword>
<keyword evidence="8 11" id="KW-0472">Membrane</keyword>
<gene>
    <name evidence="13" type="ORF">COCHEDRAFT_1223297</name>
</gene>
<dbReference type="EMBL" id="KB445573">
    <property type="protein sequence ID" value="EMD93603.1"/>
    <property type="molecule type" value="Genomic_DNA"/>
</dbReference>
<dbReference type="Pfam" id="PF04163">
    <property type="entry name" value="Tht1"/>
    <property type="match status" value="1"/>
</dbReference>
<evidence type="ECO:0000256" key="1">
    <source>
        <dbReference type="ARBA" id="ARBA00003389"/>
    </source>
</evidence>
<evidence type="ECO:0000256" key="5">
    <source>
        <dbReference type="ARBA" id="ARBA00022729"/>
    </source>
</evidence>
<dbReference type="eggNOG" id="ENOG502QVCQ">
    <property type="taxonomic scope" value="Eukaryota"/>
</dbReference>
<name>M2V0N0_COCH5</name>
<evidence type="ECO:0000256" key="7">
    <source>
        <dbReference type="ARBA" id="ARBA00022989"/>
    </source>
</evidence>
<evidence type="ECO:0008006" key="15">
    <source>
        <dbReference type="Google" id="ProtNLM"/>
    </source>
</evidence>